<dbReference type="Proteomes" id="UP000092993">
    <property type="component" value="Unassembled WGS sequence"/>
</dbReference>
<proteinExistence type="predicted"/>
<keyword evidence="2" id="KW-1185">Reference proteome</keyword>
<gene>
    <name evidence="1" type="ORF">A0H81_06099</name>
</gene>
<name>A0A1C7MAK4_GRIFR</name>
<dbReference type="AlphaFoldDB" id="A0A1C7MAK4"/>
<accession>A0A1C7MAK4</accession>
<evidence type="ECO:0000313" key="1">
    <source>
        <dbReference type="EMBL" id="OBZ73950.1"/>
    </source>
</evidence>
<dbReference type="EMBL" id="LUGG01000006">
    <property type="protein sequence ID" value="OBZ73950.1"/>
    <property type="molecule type" value="Genomic_DNA"/>
</dbReference>
<reference evidence="1 2" key="1">
    <citation type="submission" date="2016-03" db="EMBL/GenBank/DDBJ databases">
        <title>Whole genome sequencing of Grifola frondosa 9006-11.</title>
        <authorList>
            <person name="Min B."/>
            <person name="Park H."/>
            <person name="Kim J.-G."/>
            <person name="Cho H."/>
            <person name="Oh Y.-L."/>
            <person name="Kong W.-S."/>
            <person name="Choi I.-G."/>
        </authorList>
    </citation>
    <scope>NUCLEOTIDE SEQUENCE [LARGE SCALE GENOMIC DNA]</scope>
    <source>
        <strain evidence="1 2">9006-11</strain>
    </source>
</reference>
<sequence>MTNHEASVLSLTPTMKQQHVTRSLKPVCIICEVVALVATAAEGHPYMRALYARKLSFWRSMPSSSYDFHSGH</sequence>
<protein>
    <submittedName>
        <fullName evidence="1">Uncharacterized protein</fullName>
    </submittedName>
</protein>
<comment type="caution">
    <text evidence="1">The sequence shown here is derived from an EMBL/GenBank/DDBJ whole genome shotgun (WGS) entry which is preliminary data.</text>
</comment>
<organism evidence="1 2">
    <name type="scientific">Grifola frondosa</name>
    <name type="common">Maitake</name>
    <name type="synonym">Polyporus frondosus</name>
    <dbReference type="NCBI Taxonomy" id="5627"/>
    <lineage>
        <taxon>Eukaryota</taxon>
        <taxon>Fungi</taxon>
        <taxon>Dikarya</taxon>
        <taxon>Basidiomycota</taxon>
        <taxon>Agaricomycotina</taxon>
        <taxon>Agaricomycetes</taxon>
        <taxon>Polyporales</taxon>
        <taxon>Grifolaceae</taxon>
        <taxon>Grifola</taxon>
    </lineage>
</organism>
<evidence type="ECO:0000313" key="2">
    <source>
        <dbReference type="Proteomes" id="UP000092993"/>
    </source>
</evidence>